<name>Q2SLZ6_HAHCH</name>
<dbReference type="RefSeq" id="WP_011395401.1">
    <property type="nucleotide sequence ID" value="NC_007645.1"/>
</dbReference>
<keyword evidence="3" id="KW-1185">Reference proteome</keyword>
<gene>
    <name evidence="2" type="ordered locus">HCH_01470</name>
</gene>
<evidence type="ECO:0000256" key="1">
    <source>
        <dbReference type="SAM" id="MobiDB-lite"/>
    </source>
</evidence>
<organism evidence="2 3">
    <name type="scientific">Hahella chejuensis (strain KCTC 2396)</name>
    <dbReference type="NCBI Taxonomy" id="349521"/>
    <lineage>
        <taxon>Bacteria</taxon>
        <taxon>Pseudomonadati</taxon>
        <taxon>Pseudomonadota</taxon>
        <taxon>Gammaproteobacteria</taxon>
        <taxon>Oceanospirillales</taxon>
        <taxon>Hahellaceae</taxon>
        <taxon>Hahella</taxon>
    </lineage>
</organism>
<dbReference type="AlphaFoldDB" id="Q2SLZ6"/>
<dbReference type="eggNOG" id="ENOG503412M">
    <property type="taxonomic scope" value="Bacteria"/>
</dbReference>
<dbReference type="Proteomes" id="UP000000238">
    <property type="component" value="Chromosome"/>
</dbReference>
<dbReference type="HOGENOM" id="CLU_150573_0_0_6"/>
<accession>Q2SLZ6</accession>
<evidence type="ECO:0000313" key="3">
    <source>
        <dbReference type="Proteomes" id="UP000000238"/>
    </source>
</evidence>
<proteinExistence type="predicted"/>
<sequence length="143" mass="16167">MLKLYVLRYCDLLLLANTIVMLSEDFDIISARLAADALKQVLAARTHKKKVWGQVIVRPGQLGDALRLPTITSELNSKVAARRERGLENFQALWDTLSEHTRQAVLHSIGWYDPKDLSWDDKRSNRRPVANNEMPEGAGNNDA</sequence>
<feature type="region of interest" description="Disordered" evidence="1">
    <location>
        <begin position="120"/>
        <end position="143"/>
    </location>
</feature>
<dbReference type="STRING" id="349521.HCH_01470"/>
<evidence type="ECO:0000313" key="2">
    <source>
        <dbReference type="EMBL" id="ABC28328.1"/>
    </source>
</evidence>
<dbReference type="EMBL" id="CP000155">
    <property type="protein sequence ID" value="ABC28328.1"/>
    <property type="molecule type" value="Genomic_DNA"/>
</dbReference>
<reference evidence="2 3" key="1">
    <citation type="journal article" date="2005" name="Nucleic Acids Res.">
        <title>Genomic blueprint of Hahella chejuensis, a marine microbe producing an algicidal agent.</title>
        <authorList>
            <person name="Jeong H."/>
            <person name="Yim J.H."/>
            <person name="Lee C."/>
            <person name="Choi S.-H."/>
            <person name="Park Y.K."/>
            <person name="Yoon S.H."/>
            <person name="Hur C.-G."/>
            <person name="Kang H.-Y."/>
            <person name="Kim D."/>
            <person name="Lee H.H."/>
            <person name="Park K.H."/>
            <person name="Park S.-H."/>
            <person name="Park H.-S."/>
            <person name="Lee H.K."/>
            <person name="Oh T.K."/>
            <person name="Kim J.F."/>
        </authorList>
    </citation>
    <scope>NUCLEOTIDE SEQUENCE [LARGE SCALE GENOMIC DNA]</scope>
    <source>
        <strain evidence="2 3">KCTC 2396</strain>
    </source>
</reference>
<protein>
    <submittedName>
        <fullName evidence="2">Uncharacterized protein</fullName>
    </submittedName>
</protein>
<dbReference type="KEGG" id="hch:HCH_01470"/>